<evidence type="ECO:0000313" key="2">
    <source>
        <dbReference type="EMBL" id="MBN4077288.1"/>
    </source>
</evidence>
<evidence type="ECO:0000256" key="1">
    <source>
        <dbReference type="SAM" id="Phobius"/>
    </source>
</evidence>
<keyword evidence="1" id="KW-0472">Membrane</keyword>
<name>A0ABS3AV98_9FIRM</name>
<dbReference type="Proteomes" id="UP000765003">
    <property type="component" value="Unassembled WGS sequence"/>
</dbReference>
<dbReference type="EMBL" id="JAFITA010000001">
    <property type="protein sequence ID" value="MBN4077288.1"/>
    <property type="molecule type" value="Genomic_DNA"/>
</dbReference>
<keyword evidence="3" id="KW-1185">Reference proteome</keyword>
<gene>
    <name evidence="2" type="ORF">JYT19_00085</name>
</gene>
<reference evidence="2" key="1">
    <citation type="submission" date="2021-02" db="EMBL/GenBank/DDBJ databases">
        <title>Activity-based single-cell genomes from oceanic crustal fluid captures similar information to metagenomic and metatranscriptomic surveys with orders of magnitude less sampling.</title>
        <authorList>
            <person name="D'Angelo T.S."/>
            <person name="Orcutt B.N."/>
        </authorList>
    </citation>
    <scope>NUCLEOTIDE SEQUENCE [LARGE SCALE GENOMIC DNA]</scope>
    <source>
        <strain evidence="2">AH-315-E05</strain>
    </source>
</reference>
<feature type="transmembrane region" description="Helical" evidence="1">
    <location>
        <begin position="44"/>
        <end position="64"/>
    </location>
</feature>
<organism evidence="2 3">
    <name type="scientific">Sulfobacillus acidophilus</name>
    <dbReference type="NCBI Taxonomy" id="53633"/>
    <lineage>
        <taxon>Bacteria</taxon>
        <taxon>Bacillati</taxon>
        <taxon>Bacillota</taxon>
        <taxon>Clostridia</taxon>
        <taxon>Eubacteriales</taxon>
        <taxon>Clostridiales Family XVII. Incertae Sedis</taxon>
        <taxon>Sulfobacillus</taxon>
    </lineage>
</organism>
<feature type="transmembrane region" description="Helical" evidence="1">
    <location>
        <begin position="106"/>
        <end position="126"/>
    </location>
</feature>
<protein>
    <recommendedName>
        <fullName evidence="4">DUF2065 domain-containing protein</fullName>
    </recommendedName>
</protein>
<accession>A0ABS3AV98</accession>
<feature type="transmembrane region" description="Helical" evidence="1">
    <location>
        <begin position="6"/>
        <end position="24"/>
    </location>
</feature>
<feature type="transmembrane region" description="Helical" evidence="1">
    <location>
        <begin position="70"/>
        <end position="94"/>
    </location>
</feature>
<proteinExistence type="predicted"/>
<keyword evidence="1" id="KW-0812">Transmembrane</keyword>
<comment type="caution">
    <text evidence="2">The sequence shown here is derived from an EMBL/GenBank/DDBJ whole genome shotgun (WGS) entry which is preliminary data.</text>
</comment>
<keyword evidence="1" id="KW-1133">Transmembrane helix</keyword>
<sequence>MVHSIELARILGLFMTVIGLAFLFNKDQMQKAMEDIMKNYGIRVMLGFSEIALGSYLIASHNVWQANWRVIITILAWGFLLEGASFGIFSQHFAAPIKKLIKSKNMYLYGGIFTLALGLVLLYFGLYA</sequence>
<evidence type="ECO:0000313" key="3">
    <source>
        <dbReference type="Proteomes" id="UP000765003"/>
    </source>
</evidence>
<evidence type="ECO:0008006" key="4">
    <source>
        <dbReference type="Google" id="ProtNLM"/>
    </source>
</evidence>